<dbReference type="GO" id="GO:0000785">
    <property type="term" value="C:chromatin"/>
    <property type="evidence" value="ECO:0007669"/>
    <property type="project" value="TreeGrafter"/>
</dbReference>
<dbReference type="EMBL" id="CACTIH010000064">
    <property type="protein sequence ID" value="CAA2946645.1"/>
    <property type="molecule type" value="Genomic_DNA"/>
</dbReference>
<dbReference type="Proteomes" id="UP000594638">
    <property type="component" value="Unassembled WGS sequence"/>
</dbReference>
<dbReference type="OrthoDB" id="1420407at2759"/>
<keyword evidence="2" id="KW-0678">Repressor</keyword>
<reference evidence="6 7" key="1">
    <citation type="submission" date="2019-12" db="EMBL/GenBank/DDBJ databases">
        <authorList>
            <person name="Alioto T."/>
            <person name="Alioto T."/>
            <person name="Gomez Garrido J."/>
        </authorList>
    </citation>
    <scope>NUCLEOTIDE SEQUENCE [LARGE SCALE GENOMIC DNA]</scope>
</reference>
<dbReference type="PANTHER" id="PTHR12346:SF0">
    <property type="entry name" value="SIN3A, ISOFORM G"/>
    <property type="match status" value="1"/>
</dbReference>
<dbReference type="Gene3D" id="1.20.1160.11">
    <property type="entry name" value="Paired amphipathic helix"/>
    <property type="match status" value="2"/>
</dbReference>
<dbReference type="GO" id="GO:0003714">
    <property type="term" value="F:transcription corepressor activity"/>
    <property type="evidence" value="ECO:0007669"/>
    <property type="project" value="InterPro"/>
</dbReference>
<dbReference type="InterPro" id="IPR036600">
    <property type="entry name" value="PAH_sf"/>
</dbReference>
<evidence type="ECO:0000256" key="3">
    <source>
        <dbReference type="ARBA" id="ARBA00023242"/>
    </source>
</evidence>
<dbReference type="GO" id="GO:0000118">
    <property type="term" value="C:histone deacetylase complex"/>
    <property type="evidence" value="ECO:0007669"/>
    <property type="project" value="TreeGrafter"/>
</dbReference>
<name>A0A8S0PMC7_OLEEU</name>
<dbReference type="SMART" id="SM00761">
    <property type="entry name" value="HDAC_interact"/>
    <property type="match status" value="1"/>
</dbReference>
<dbReference type="PANTHER" id="PTHR12346">
    <property type="entry name" value="SIN3B-RELATED"/>
    <property type="match status" value="1"/>
</dbReference>
<dbReference type="SUPFAM" id="SSF47762">
    <property type="entry name" value="PAH2 domain"/>
    <property type="match status" value="2"/>
</dbReference>
<comment type="subcellular location">
    <subcellularLocation>
        <location evidence="1 4">Nucleus</location>
    </subcellularLocation>
</comment>
<dbReference type="Pfam" id="PF02671">
    <property type="entry name" value="PAH"/>
    <property type="match status" value="1"/>
</dbReference>
<organism evidence="6 7">
    <name type="scientific">Olea europaea subsp. europaea</name>
    <dbReference type="NCBI Taxonomy" id="158383"/>
    <lineage>
        <taxon>Eukaryota</taxon>
        <taxon>Viridiplantae</taxon>
        <taxon>Streptophyta</taxon>
        <taxon>Embryophyta</taxon>
        <taxon>Tracheophyta</taxon>
        <taxon>Spermatophyta</taxon>
        <taxon>Magnoliopsida</taxon>
        <taxon>eudicotyledons</taxon>
        <taxon>Gunneridae</taxon>
        <taxon>Pentapetalae</taxon>
        <taxon>asterids</taxon>
        <taxon>lamiids</taxon>
        <taxon>Lamiales</taxon>
        <taxon>Oleaceae</taxon>
        <taxon>Oleeae</taxon>
        <taxon>Olea</taxon>
    </lineage>
</organism>
<evidence type="ECO:0000256" key="1">
    <source>
        <dbReference type="ARBA" id="ARBA00004123"/>
    </source>
</evidence>
<evidence type="ECO:0000313" key="7">
    <source>
        <dbReference type="Proteomes" id="UP000594638"/>
    </source>
</evidence>
<evidence type="ECO:0000259" key="5">
    <source>
        <dbReference type="SMART" id="SM00761"/>
    </source>
</evidence>
<protein>
    <submittedName>
        <fullName evidence="6">Paired amphipathic helix Sin3-like 2</fullName>
    </submittedName>
</protein>
<accession>A0A8S0PMC7</accession>
<dbReference type="PROSITE" id="PS51477">
    <property type="entry name" value="PAH"/>
    <property type="match status" value="2"/>
</dbReference>
<comment type="caution">
    <text evidence="6">The sequence shown here is derived from an EMBL/GenBank/DDBJ whole genome shotgun (WGS) entry which is preliminary data.</text>
</comment>
<dbReference type="GO" id="GO:0000122">
    <property type="term" value="P:negative regulation of transcription by RNA polymerase II"/>
    <property type="evidence" value="ECO:0007669"/>
    <property type="project" value="TreeGrafter"/>
</dbReference>
<sequence>MKSKNFYETDSFTSKVKERFHDQTHIYYRFHFLMQNFYEQRLNTETIISNVEHLFNGHSDLILGFKYFIQVKFEGMDEFFDQATKVSIEFINKVRNTLQNDQKFKVFVDALNHFDEPDDIEKAVSVLFKNYPELEIELSKFLADIVESKSGNKDADFTSFFAKSFIHGGEIRKKNPYEKIMFECEDEMYEHDMKLHSVESAKNAALELENQVSMENPNEGINIEERFSALNLRHFKVFYGDKYPLVKKMLKKKPEVASGLLVRDMEEEHKKCLDLYKESKSRWAKTFKDNHEKALNHQPMSRRETGRARGRMRTVYSNFFNRLRKDRQ</sequence>
<evidence type="ECO:0000256" key="4">
    <source>
        <dbReference type="PROSITE-ProRule" id="PRU00810"/>
    </source>
</evidence>
<evidence type="ECO:0000313" key="6">
    <source>
        <dbReference type="EMBL" id="CAA2946645.1"/>
    </source>
</evidence>
<dbReference type="InterPro" id="IPR003822">
    <property type="entry name" value="PAH"/>
</dbReference>
<keyword evidence="7" id="KW-1185">Reference proteome</keyword>
<dbReference type="Pfam" id="PF08295">
    <property type="entry name" value="Sin3_corepress"/>
    <property type="match status" value="1"/>
</dbReference>
<dbReference type="AlphaFoldDB" id="A0A8S0PMC7"/>
<gene>
    <name evidence="6" type="ORF">OLEA9_A057253</name>
</gene>
<evidence type="ECO:0000256" key="2">
    <source>
        <dbReference type="ARBA" id="ARBA00022491"/>
    </source>
</evidence>
<dbReference type="Gramene" id="OE9A057253T1">
    <property type="protein sequence ID" value="OE9A057253C1"/>
    <property type="gene ID" value="OE9A057253"/>
</dbReference>
<keyword evidence="3 4" id="KW-0539">Nucleus</keyword>
<dbReference type="InterPro" id="IPR013194">
    <property type="entry name" value="HDAC_interact_dom"/>
</dbReference>
<dbReference type="InterPro" id="IPR039774">
    <property type="entry name" value="Sin3-like"/>
</dbReference>
<feature type="domain" description="Histone deacetylase interacting" evidence="5">
    <location>
        <begin position="135"/>
        <end position="222"/>
    </location>
</feature>
<proteinExistence type="predicted"/>